<dbReference type="AlphaFoldDB" id="A0A250F2N9"/>
<proteinExistence type="predicted"/>
<sequence>MAGITITLLSTGQKVTAQLQVVPNECFCNRDLTVEDIKTIIRRVRKEDNKQDIQQLLKNFKEYRGIHPRLNDDEHIYFYNDNETKKFFVKYGNEFYYLEKYAPITKEEYAKFGKKIIKYKKPNCKFDDLKHNIFHSSQKEKMLGAGESNAFYQKFVNALNTTFKKYDINTCLRRAHFLAQCYVETEEFRKAYEGRESVPDNYQGGVDYQGRGLLHLTHDYNYLAYYDYKNNTSLFEVYTNNRTFKKENQKIIYERLIAFNNRTGNSMISVEQMNDLKEFAKKLSTDIVYAVDAAGWWWKRNNINEDADKDDVKKVTLKVNGGTNALTKRKDYTNMFKDAMNFKDCKNKNE</sequence>
<dbReference type="RefSeq" id="WP_095900543.1">
    <property type="nucleotide sequence ID" value="NZ_CAUSDJ010000105.1"/>
</dbReference>
<dbReference type="InterPro" id="IPR023346">
    <property type="entry name" value="Lysozyme-like_dom_sf"/>
</dbReference>
<gene>
    <name evidence="1" type="ORF">CGC59_00930</name>
</gene>
<organism evidence="1 2">
    <name type="scientific">Capnocytophaga sputigena</name>
    <dbReference type="NCBI Taxonomy" id="1019"/>
    <lineage>
        <taxon>Bacteria</taxon>
        <taxon>Pseudomonadati</taxon>
        <taxon>Bacteroidota</taxon>
        <taxon>Flavobacteriia</taxon>
        <taxon>Flavobacteriales</taxon>
        <taxon>Flavobacteriaceae</taxon>
        <taxon>Capnocytophaga</taxon>
    </lineage>
</organism>
<reference evidence="2" key="1">
    <citation type="submission" date="2017-06" db="EMBL/GenBank/DDBJ databases">
        <title>Capnocytophaga spp. assemblies.</title>
        <authorList>
            <person name="Gulvik C.A."/>
        </authorList>
    </citation>
    <scope>NUCLEOTIDE SEQUENCE [LARGE SCALE GENOMIC DNA]</scope>
    <source>
        <strain evidence="2">H4486</strain>
    </source>
</reference>
<dbReference type="EMBL" id="CP022383">
    <property type="protein sequence ID" value="ATA78318.1"/>
    <property type="molecule type" value="Genomic_DNA"/>
</dbReference>
<dbReference type="Gene3D" id="1.10.530.10">
    <property type="match status" value="1"/>
</dbReference>
<dbReference type="SUPFAM" id="SSF53955">
    <property type="entry name" value="Lysozyme-like"/>
    <property type="match status" value="2"/>
</dbReference>
<accession>A0A250F2N9</accession>
<dbReference type="Proteomes" id="UP000217334">
    <property type="component" value="Chromosome"/>
</dbReference>
<name>A0A250F2N9_CAPSP</name>
<evidence type="ECO:0000313" key="2">
    <source>
        <dbReference type="Proteomes" id="UP000217334"/>
    </source>
</evidence>
<evidence type="ECO:0000313" key="1">
    <source>
        <dbReference type="EMBL" id="ATA78318.1"/>
    </source>
</evidence>
<protein>
    <submittedName>
        <fullName evidence="1">Uncharacterized protein</fullName>
    </submittedName>
</protein>